<dbReference type="InterPro" id="IPR051782">
    <property type="entry name" value="ABC_Transporter_VariousFunc"/>
</dbReference>
<dbReference type="SUPFAM" id="SSF52540">
    <property type="entry name" value="P-loop containing nucleoside triphosphate hydrolases"/>
    <property type="match status" value="1"/>
</dbReference>
<evidence type="ECO:0000256" key="1">
    <source>
        <dbReference type="ARBA" id="ARBA00022448"/>
    </source>
</evidence>
<protein>
    <submittedName>
        <fullName evidence="5">ABC transporter ATP-binding protein</fullName>
    </submittedName>
</protein>
<evidence type="ECO:0000256" key="3">
    <source>
        <dbReference type="ARBA" id="ARBA00022840"/>
    </source>
</evidence>
<name>A0ABY5VF27_9FIRM</name>
<dbReference type="InterPro" id="IPR003593">
    <property type="entry name" value="AAA+_ATPase"/>
</dbReference>
<dbReference type="Pfam" id="PF00005">
    <property type="entry name" value="ABC_tran"/>
    <property type="match status" value="1"/>
</dbReference>
<proteinExistence type="predicted"/>
<dbReference type="InterPro" id="IPR027417">
    <property type="entry name" value="P-loop_NTPase"/>
</dbReference>
<dbReference type="CDD" id="cd03230">
    <property type="entry name" value="ABC_DR_subfamily_A"/>
    <property type="match status" value="1"/>
</dbReference>
<dbReference type="InterPro" id="IPR003439">
    <property type="entry name" value="ABC_transporter-like_ATP-bd"/>
</dbReference>
<dbReference type="GO" id="GO:0005524">
    <property type="term" value="F:ATP binding"/>
    <property type="evidence" value="ECO:0007669"/>
    <property type="project" value="UniProtKB-KW"/>
</dbReference>
<keyword evidence="1" id="KW-0813">Transport</keyword>
<feature type="domain" description="ABC transporter" evidence="4">
    <location>
        <begin position="2"/>
        <end position="227"/>
    </location>
</feature>
<evidence type="ECO:0000259" key="4">
    <source>
        <dbReference type="PROSITE" id="PS50893"/>
    </source>
</evidence>
<gene>
    <name evidence="5" type="ORF">NQ502_16755</name>
</gene>
<evidence type="ECO:0000313" key="6">
    <source>
        <dbReference type="Proteomes" id="UP001060164"/>
    </source>
</evidence>
<reference evidence="5" key="1">
    <citation type="journal article" date="2022" name="Cell">
        <title>Design, construction, and in vivo augmentation of a complex gut microbiome.</title>
        <authorList>
            <person name="Cheng A.G."/>
            <person name="Ho P.Y."/>
            <person name="Aranda-Diaz A."/>
            <person name="Jain S."/>
            <person name="Yu F.B."/>
            <person name="Meng X."/>
            <person name="Wang M."/>
            <person name="Iakiviak M."/>
            <person name="Nagashima K."/>
            <person name="Zhao A."/>
            <person name="Murugkar P."/>
            <person name="Patil A."/>
            <person name="Atabakhsh K."/>
            <person name="Weakley A."/>
            <person name="Yan J."/>
            <person name="Brumbaugh A.R."/>
            <person name="Higginbottom S."/>
            <person name="Dimas A."/>
            <person name="Shiver A.L."/>
            <person name="Deutschbauer A."/>
            <person name="Neff N."/>
            <person name="Sonnenburg J.L."/>
            <person name="Huang K.C."/>
            <person name="Fischbach M.A."/>
        </authorList>
    </citation>
    <scope>NUCLEOTIDE SEQUENCE</scope>
    <source>
        <strain evidence="5">DSM 19829</strain>
    </source>
</reference>
<dbReference type="SMART" id="SM00382">
    <property type="entry name" value="AAA"/>
    <property type="match status" value="1"/>
</dbReference>
<dbReference type="PANTHER" id="PTHR42939">
    <property type="entry name" value="ABC TRANSPORTER ATP-BINDING PROTEIN ALBC-RELATED"/>
    <property type="match status" value="1"/>
</dbReference>
<organism evidence="5 6">
    <name type="scientific">Ruminococcus gauvreauii</name>
    <dbReference type="NCBI Taxonomy" id="438033"/>
    <lineage>
        <taxon>Bacteria</taxon>
        <taxon>Bacillati</taxon>
        <taxon>Bacillota</taxon>
        <taxon>Clostridia</taxon>
        <taxon>Eubacteriales</taxon>
        <taxon>Oscillospiraceae</taxon>
        <taxon>Ruminococcus</taxon>
    </lineage>
</organism>
<accession>A0ABY5VF27</accession>
<dbReference type="EMBL" id="CP102290">
    <property type="protein sequence ID" value="UWP58999.1"/>
    <property type="molecule type" value="Genomic_DNA"/>
</dbReference>
<keyword evidence="6" id="KW-1185">Reference proteome</keyword>
<evidence type="ECO:0000313" key="5">
    <source>
        <dbReference type="EMBL" id="UWP58999.1"/>
    </source>
</evidence>
<dbReference type="PROSITE" id="PS50893">
    <property type="entry name" value="ABC_TRANSPORTER_2"/>
    <property type="match status" value="1"/>
</dbReference>
<keyword evidence="3 5" id="KW-0067">ATP-binding</keyword>
<dbReference type="Gene3D" id="3.40.50.300">
    <property type="entry name" value="P-loop containing nucleotide triphosphate hydrolases"/>
    <property type="match status" value="1"/>
</dbReference>
<dbReference type="Proteomes" id="UP001060164">
    <property type="component" value="Chromosome"/>
</dbReference>
<evidence type="ECO:0000256" key="2">
    <source>
        <dbReference type="ARBA" id="ARBA00022741"/>
    </source>
</evidence>
<dbReference type="RefSeq" id="WP_028530183.1">
    <property type="nucleotide sequence ID" value="NZ_CABLBR010000047.1"/>
</dbReference>
<dbReference type="PANTHER" id="PTHR42939:SF1">
    <property type="entry name" value="ABC TRANSPORTER ATP-BINDING PROTEIN ALBC-RELATED"/>
    <property type="match status" value="1"/>
</dbReference>
<keyword evidence="2" id="KW-0547">Nucleotide-binding</keyword>
<sequence length="300" mass="33992">MIEIKNIRKQFGDVQAIHDMSADIREGAVFGLVGTNGAGKSTFLRIVSGILKPDTGEVLIDGTPVYENTAAKEKLFFISDDQYYFPNASAKDMMDYYAMIYQDFDRRKFKEYLEKFGLDMERKINTFSKGMKRQVSVLLGVCANTKYLLCDETFDGLDPVMRQAVKSMFVSEIMGRDFTPVIASHNLRELEDICDHVGLLHQGGILFSRDLEEMKCMIHKVQCVVPVTADEEMLLKELEVLQCVRSGSLLTITARGSKSEILERVESKNPLFCEILPLTLEEIFISETEVAGYDIKNLIF</sequence>